<comment type="similarity">
    <text evidence="1">Belongs to the RutC family.</text>
</comment>
<dbReference type="InterPro" id="IPR035959">
    <property type="entry name" value="RutC-like_sf"/>
</dbReference>
<evidence type="ECO:0000256" key="2">
    <source>
        <dbReference type="SAM" id="SignalP"/>
    </source>
</evidence>
<dbReference type="Gene3D" id="3.30.1330.40">
    <property type="entry name" value="RutC-like"/>
    <property type="match status" value="1"/>
</dbReference>
<dbReference type="InterPro" id="IPR006175">
    <property type="entry name" value="YjgF/YER057c/UK114"/>
</dbReference>
<dbReference type="PANTHER" id="PTHR11803">
    <property type="entry name" value="2-IMINOBUTANOATE/2-IMINOPROPANOATE DEAMINASE RIDA"/>
    <property type="match status" value="1"/>
</dbReference>
<gene>
    <name evidence="3" type="ORF">C5O19_03650</name>
</gene>
<evidence type="ECO:0000313" key="3">
    <source>
        <dbReference type="EMBL" id="PQA58769.1"/>
    </source>
</evidence>
<dbReference type="GO" id="GO:0019239">
    <property type="term" value="F:deaminase activity"/>
    <property type="evidence" value="ECO:0007669"/>
    <property type="project" value="TreeGrafter"/>
</dbReference>
<evidence type="ECO:0000256" key="1">
    <source>
        <dbReference type="ARBA" id="ARBA00010552"/>
    </source>
</evidence>
<dbReference type="GO" id="GO:0005829">
    <property type="term" value="C:cytosol"/>
    <property type="evidence" value="ECO:0007669"/>
    <property type="project" value="TreeGrafter"/>
</dbReference>
<protein>
    <submittedName>
        <fullName evidence="3">Reactive intermediate/imine deaminase</fullName>
    </submittedName>
</protein>
<sequence>MVLRLLTLSLILVASTVAFAQKKVHQTDAAPAPIGPYSQAVEANGLVFVAGQVGINPDTKKLVAGGVDGEVPQIMQNIQQILKAAGLSWSDVVNTTIYVKDLANFQKINTLYAKYFEKDFPARTTVGVADLPGGASVEIAVIAARRQ</sequence>
<dbReference type="PANTHER" id="PTHR11803:SF39">
    <property type="entry name" value="2-IMINOBUTANOATE_2-IMINOPROPANOATE DEAMINASE"/>
    <property type="match status" value="1"/>
</dbReference>
<dbReference type="FunFam" id="3.30.1330.40:FF:000001">
    <property type="entry name" value="L-PSP family endoribonuclease"/>
    <property type="match status" value="1"/>
</dbReference>
<name>A0A2S7IM94_9BACT</name>
<dbReference type="Pfam" id="PF01042">
    <property type="entry name" value="Ribonuc_L-PSP"/>
    <property type="match status" value="1"/>
</dbReference>
<dbReference type="NCBIfam" id="TIGR00004">
    <property type="entry name" value="Rid family detoxifying hydrolase"/>
    <property type="match status" value="1"/>
</dbReference>
<keyword evidence="2" id="KW-0732">Signal</keyword>
<accession>A0A2S7IM94</accession>
<proteinExistence type="inferred from homology"/>
<dbReference type="OrthoDB" id="9803101at2"/>
<dbReference type="EMBL" id="PTRA01000001">
    <property type="protein sequence ID" value="PQA58769.1"/>
    <property type="molecule type" value="Genomic_DNA"/>
</dbReference>
<feature type="chain" id="PRO_5015667067" evidence="2">
    <location>
        <begin position="21"/>
        <end position="147"/>
    </location>
</feature>
<dbReference type="InterPro" id="IPR006056">
    <property type="entry name" value="RidA"/>
</dbReference>
<comment type="caution">
    <text evidence="3">The sequence shown here is derived from an EMBL/GenBank/DDBJ whole genome shotgun (WGS) entry which is preliminary data.</text>
</comment>
<dbReference type="RefSeq" id="WP_104709948.1">
    <property type="nucleotide sequence ID" value="NZ_PTRA01000001.1"/>
</dbReference>
<keyword evidence="4" id="KW-1185">Reference proteome</keyword>
<evidence type="ECO:0000313" key="4">
    <source>
        <dbReference type="Proteomes" id="UP000239590"/>
    </source>
</evidence>
<dbReference type="SUPFAM" id="SSF55298">
    <property type="entry name" value="YjgF-like"/>
    <property type="match status" value="1"/>
</dbReference>
<organism evidence="3 4">
    <name type="scientific">Siphonobacter curvatus</name>
    <dbReference type="NCBI Taxonomy" id="2094562"/>
    <lineage>
        <taxon>Bacteria</taxon>
        <taxon>Pseudomonadati</taxon>
        <taxon>Bacteroidota</taxon>
        <taxon>Cytophagia</taxon>
        <taxon>Cytophagales</taxon>
        <taxon>Cytophagaceae</taxon>
        <taxon>Siphonobacter</taxon>
    </lineage>
</organism>
<feature type="signal peptide" evidence="2">
    <location>
        <begin position="1"/>
        <end position="20"/>
    </location>
</feature>
<dbReference type="Proteomes" id="UP000239590">
    <property type="component" value="Unassembled WGS sequence"/>
</dbReference>
<dbReference type="AlphaFoldDB" id="A0A2S7IM94"/>
<reference evidence="4" key="1">
    <citation type="submission" date="2018-02" db="EMBL/GenBank/DDBJ databases">
        <title>Genome sequencing of Solimonas sp. HR-BB.</title>
        <authorList>
            <person name="Lee Y."/>
            <person name="Jeon C.O."/>
        </authorList>
    </citation>
    <scope>NUCLEOTIDE SEQUENCE [LARGE SCALE GENOMIC DNA]</scope>
    <source>
        <strain evidence="4">HR-U</strain>
    </source>
</reference>
<dbReference type="CDD" id="cd00448">
    <property type="entry name" value="YjgF_YER057c_UK114_family"/>
    <property type="match status" value="1"/>
</dbReference>